<feature type="region of interest" description="Disordered" evidence="1">
    <location>
        <begin position="295"/>
        <end position="400"/>
    </location>
</feature>
<dbReference type="AlphaFoldDB" id="A0A8H7T5M2"/>
<feature type="compositionally biased region" description="Basic residues" evidence="1">
    <location>
        <begin position="375"/>
        <end position="386"/>
    </location>
</feature>
<feature type="region of interest" description="Disordered" evidence="1">
    <location>
        <begin position="1"/>
        <end position="33"/>
    </location>
</feature>
<dbReference type="EMBL" id="JAFJYH010000348">
    <property type="protein sequence ID" value="KAG4412862.1"/>
    <property type="molecule type" value="Genomic_DNA"/>
</dbReference>
<evidence type="ECO:0000313" key="2">
    <source>
        <dbReference type="EMBL" id="KAG4412862.1"/>
    </source>
</evidence>
<feature type="region of interest" description="Disordered" evidence="1">
    <location>
        <begin position="426"/>
        <end position="451"/>
    </location>
</feature>
<name>A0A8H7T5M2_9HELO</name>
<keyword evidence="3" id="KW-1185">Reference proteome</keyword>
<feature type="region of interest" description="Disordered" evidence="1">
    <location>
        <begin position="123"/>
        <end position="166"/>
    </location>
</feature>
<gene>
    <name evidence="2" type="ORF">IFR04_013998</name>
</gene>
<reference evidence="2" key="1">
    <citation type="submission" date="2021-02" db="EMBL/GenBank/DDBJ databases">
        <title>Genome sequence Cadophora malorum strain M34.</title>
        <authorList>
            <person name="Stefanovic E."/>
            <person name="Vu D."/>
            <person name="Scully C."/>
            <person name="Dijksterhuis J."/>
            <person name="Roader J."/>
            <person name="Houbraken J."/>
        </authorList>
    </citation>
    <scope>NUCLEOTIDE SEQUENCE</scope>
    <source>
        <strain evidence="2">M34</strain>
    </source>
</reference>
<feature type="compositionally biased region" description="Polar residues" evidence="1">
    <location>
        <begin position="314"/>
        <end position="326"/>
    </location>
</feature>
<proteinExistence type="predicted"/>
<dbReference type="Proteomes" id="UP000664132">
    <property type="component" value="Unassembled WGS sequence"/>
</dbReference>
<feature type="region of interest" description="Disordered" evidence="1">
    <location>
        <begin position="527"/>
        <end position="566"/>
    </location>
</feature>
<accession>A0A8H7T5M2</accession>
<evidence type="ECO:0008006" key="4">
    <source>
        <dbReference type="Google" id="ProtNLM"/>
    </source>
</evidence>
<feature type="compositionally biased region" description="Basic and acidic residues" evidence="1">
    <location>
        <begin position="544"/>
        <end position="562"/>
    </location>
</feature>
<comment type="caution">
    <text evidence="2">The sequence shown here is derived from an EMBL/GenBank/DDBJ whole genome shotgun (WGS) entry which is preliminary data.</text>
</comment>
<protein>
    <recommendedName>
        <fullName evidence="4">Myb-like domain-containing protein</fullName>
    </recommendedName>
</protein>
<sequence>MDDIVFYQPPPASRSQPLRFPGTSTASHIPSGPIVSLPACKTAALVSKKTYFSDQHCRDDKQEEFTASRDLPNRSDNNNDDDFQAVKELLSDTWQESMPTSENLNGDDCNRFIDIDELLSGVQQKGQTSADPGYGGWAVDMADNRTRGGSPTSSSRSTAESSRDAIILSDDECVSTESETDYSSLEVDLTAKRHSSTLHIAERDMVNGEGSGLGTTYISDCLVADHQDDSSDSHSGMADGARLQLAGLPRSASPVPEFVTHQASPIRVNTEIIQGSASYDGLNVAKETEDEGVDVLADDEDGAGTYPTKRSGPSAISSDNPASDSRVSLLELEDDQQDSTQSPQLCPAAASHHQSDLTNHLPPKHRRRRDDTKNVRRKPPLTRRPRTASPVSAALESNNCKHTQSVIPLAARARGQEVRDIGHEMVDRGTDDSNDEDYNDMSDSAASEIRRPPCSRKRIKRANDMEHDDVESPSTHTLDVSYQATAATSSVSMQESEEIPIRGYLTLKTIESKVVYSLTFSQEFLQEPAGTSQRHGIPKSVSSSRDRRDPERLPVQERDLSRPVRNTRFSSEDDKLLLQLKEKGLSWDEISDHFLGRSKGTLQVHYSTKLKDKFCTKKGGNPRKRGRKPGVRVVGV</sequence>
<evidence type="ECO:0000256" key="1">
    <source>
        <dbReference type="SAM" id="MobiDB-lite"/>
    </source>
</evidence>
<feature type="compositionally biased region" description="Basic and acidic residues" evidence="1">
    <location>
        <begin position="55"/>
        <end position="73"/>
    </location>
</feature>
<dbReference type="Pfam" id="PF13921">
    <property type="entry name" value="Myb_DNA-bind_6"/>
    <property type="match status" value="1"/>
</dbReference>
<feature type="compositionally biased region" description="Low complexity" evidence="1">
    <location>
        <begin position="147"/>
        <end position="160"/>
    </location>
</feature>
<dbReference type="InterPro" id="IPR001005">
    <property type="entry name" value="SANT/Myb"/>
</dbReference>
<feature type="region of interest" description="Disordered" evidence="1">
    <location>
        <begin position="53"/>
        <end position="81"/>
    </location>
</feature>
<dbReference type="CDD" id="cd00167">
    <property type="entry name" value="SANT"/>
    <property type="match status" value="1"/>
</dbReference>
<evidence type="ECO:0000313" key="3">
    <source>
        <dbReference type="Proteomes" id="UP000664132"/>
    </source>
</evidence>
<organism evidence="2 3">
    <name type="scientific">Cadophora malorum</name>
    <dbReference type="NCBI Taxonomy" id="108018"/>
    <lineage>
        <taxon>Eukaryota</taxon>
        <taxon>Fungi</taxon>
        <taxon>Dikarya</taxon>
        <taxon>Ascomycota</taxon>
        <taxon>Pezizomycotina</taxon>
        <taxon>Leotiomycetes</taxon>
        <taxon>Helotiales</taxon>
        <taxon>Ploettnerulaceae</taxon>
        <taxon>Cadophora</taxon>
    </lineage>
</organism>
<dbReference type="OrthoDB" id="3563165at2759"/>